<dbReference type="GO" id="GO:0005576">
    <property type="term" value="C:extracellular region"/>
    <property type="evidence" value="ECO:0007669"/>
    <property type="project" value="UniProtKB-SubCell"/>
</dbReference>
<dbReference type="InterPro" id="IPR036058">
    <property type="entry name" value="Kazal_dom_sf"/>
</dbReference>
<feature type="signal peptide" evidence="10">
    <location>
        <begin position="1"/>
        <end position="23"/>
    </location>
</feature>
<feature type="domain" description="Kazal-like" evidence="11">
    <location>
        <begin position="26"/>
        <end position="79"/>
    </location>
</feature>
<evidence type="ECO:0000256" key="8">
    <source>
        <dbReference type="ARBA" id="ARBA00041915"/>
    </source>
</evidence>
<accession>A0A667FRQ2</accession>
<keyword evidence="5" id="KW-1015">Disulfide bond</keyword>
<dbReference type="Pfam" id="PF00050">
    <property type="entry name" value="Kazal_1"/>
    <property type="match status" value="1"/>
</dbReference>
<organism evidence="12 13">
    <name type="scientific">Lynx canadensis</name>
    <name type="common">Canada lynx</name>
    <name type="synonym">Felis canadensis</name>
    <dbReference type="NCBI Taxonomy" id="61383"/>
    <lineage>
        <taxon>Eukaryota</taxon>
        <taxon>Metazoa</taxon>
        <taxon>Chordata</taxon>
        <taxon>Craniata</taxon>
        <taxon>Vertebrata</taxon>
        <taxon>Euteleostomi</taxon>
        <taxon>Mammalia</taxon>
        <taxon>Eutheria</taxon>
        <taxon>Laurasiatheria</taxon>
        <taxon>Carnivora</taxon>
        <taxon>Feliformia</taxon>
        <taxon>Felidae</taxon>
        <taxon>Felinae</taxon>
        <taxon>Lynx</taxon>
    </lineage>
</organism>
<reference evidence="12" key="1">
    <citation type="submission" date="2025-08" db="UniProtKB">
        <authorList>
            <consortium name="Ensembl"/>
        </authorList>
    </citation>
    <scope>IDENTIFICATION</scope>
</reference>
<dbReference type="SUPFAM" id="SSF100895">
    <property type="entry name" value="Kazal-type serine protease inhibitors"/>
    <property type="match status" value="1"/>
</dbReference>
<evidence type="ECO:0000313" key="13">
    <source>
        <dbReference type="Proteomes" id="UP000472241"/>
    </source>
</evidence>
<evidence type="ECO:0000256" key="4">
    <source>
        <dbReference type="ARBA" id="ARBA00022900"/>
    </source>
</evidence>
<comment type="subcellular location">
    <subcellularLocation>
        <location evidence="1">Secreted</location>
    </subcellularLocation>
</comment>
<evidence type="ECO:0000256" key="6">
    <source>
        <dbReference type="ARBA" id="ARBA00037363"/>
    </source>
</evidence>
<dbReference type="PROSITE" id="PS00282">
    <property type="entry name" value="KAZAL_1"/>
    <property type="match status" value="1"/>
</dbReference>
<comment type="function">
    <text evidence="6">In the male reproductive tract, binds to sperm heads where it modulates sperm capacitance by inhibiting calcium uptake and nitrogen oxide (NO) production.</text>
</comment>
<dbReference type="PANTHER" id="PTHR21312:SF27">
    <property type="entry name" value="SERINE PROTEASE INHIBITOR KAZAL-TYPE 1"/>
    <property type="match status" value="1"/>
</dbReference>
<dbReference type="PRINTS" id="PR00290">
    <property type="entry name" value="KAZALINHBTR"/>
</dbReference>
<protein>
    <recommendedName>
        <fullName evidence="7">Serine protease inhibitor Kazal-type 1</fullName>
    </recommendedName>
    <alternativeName>
        <fullName evidence="8">Pancreatic secretory trypsin inhibitor</fullName>
    </alternativeName>
</protein>
<evidence type="ECO:0000256" key="10">
    <source>
        <dbReference type="SAM" id="SignalP"/>
    </source>
</evidence>
<proteinExistence type="predicted"/>
<evidence type="ECO:0000256" key="2">
    <source>
        <dbReference type="ARBA" id="ARBA00022525"/>
    </source>
</evidence>
<dbReference type="InterPro" id="IPR001239">
    <property type="entry name" value="Prot_inh_Kazal-m"/>
</dbReference>
<evidence type="ECO:0000313" key="12">
    <source>
        <dbReference type="Ensembl" id="ENSLCNP00005002559.1"/>
    </source>
</evidence>
<keyword evidence="13" id="KW-1185">Reference proteome</keyword>
<name>A0A667FRQ2_LYNCA</name>
<dbReference type="RefSeq" id="XP_030176802.1">
    <property type="nucleotide sequence ID" value="XM_030320942.1"/>
</dbReference>
<keyword evidence="10" id="KW-0732">Signal</keyword>
<keyword evidence="4" id="KW-0722">Serine protease inhibitor</keyword>
<keyword evidence="2" id="KW-0964">Secreted</keyword>
<dbReference type="AlphaFoldDB" id="A0A667FRQ2"/>
<dbReference type="CTD" id="6690"/>
<sequence length="79" mass="8481">MKVTSILLLCALALLGLSGNTRADLLERQAKCDSEIPGCTKIYAPVCGTDGKTYSNECLLCVENKKHQNPVLIKKSGPC</sequence>
<dbReference type="CDD" id="cd01327">
    <property type="entry name" value="KAZAL_PSTI"/>
    <property type="match status" value="1"/>
</dbReference>
<dbReference type="InterPro" id="IPR002350">
    <property type="entry name" value="Kazal_dom"/>
</dbReference>
<evidence type="ECO:0000256" key="5">
    <source>
        <dbReference type="ARBA" id="ARBA00023157"/>
    </source>
</evidence>
<evidence type="ECO:0000256" key="9">
    <source>
        <dbReference type="ARBA" id="ARBA00046050"/>
    </source>
</evidence>
<dbReference type="Ensembl" id="ENSLCNT00005002942.1">
    <property type="protein sequence ID" value="ENSLCNP00005002559.1"/>
    <property type="gene ID" value="ENSLCNG00005001850.1"/>
</dbReference>
<dbReference type="GO" id="GO:0004867">
    <property type="term" value="F:serine-type endopeptidase inhibitor activity"/>
    <property type="evidence" value="ECO:0007669"/>
    <property type="project" value="UniProtKB-KW"/>
</dbReference>
<dbReference type="SMART" id="SM00280">
    <property type="entry name" value="KAZAL"/>
    <property type="match status" value="1"/>
</dbReference>
<evidence type="ECO:0000256" key="7">
    <source>
        <dbReference type="ARBA" id="ARBA00039254"/>
    </source>
</evidence>
<evidence type="ECO:0000256" key="1">
    <source>
        <dbReference type="ARBA" id="ARBA00004613"/>
    </source>
</evidence>
<comment type="function">
    <text evidence="9">Serine protease inhibitor which exhibits anti-trypsin activity. In the pancreas, protects against trypsin-catalyzed premature activation of zymogens.</text>
</comment>
<dbReference type="GeneID" id="115517878"/>
<gene>
    <name evidence="12" type="primary">SPINK1</name>
</gene>
<dbReference type="PANTHER" id="PTHR21312">
    <property type="entry name" value="SERINE PROTEASE INHIBITOR"/>
    <property type="match status" value="1"/>
</dbReference>
<evidence type="ECO:0000256" key="3">
    <source>
        <dbReference type="ARBA" id="ARBA00022690"/>
    </source>
</evidence>
<dbReference type="PROSITE" id="PS51465">
    <property type="entry name" value="KAZAL_2"/>
    <property type="match status" value="1"/>
</dbReference>
<reference evidence="12" key="2">
    <citation type="submission" date="2025-09" db="UniProtKB">
        <authorList>
            <consortium name="Ensembl"/>
        </authorList>
    </citation>
    <scope>IDENTIFICATION</scope>
</reference>
<evidence type="ECO:0000259" key="11">
    <source>
        <dbReference type="PROSITE" id="PS51465"/>
    </source>
</evidence>
<keyword evidence="3" id="KW-0646">Protease inhibitor</keyword>
<dbReference type="Gene3D" id="3.30.60.30">
    <property type="match status" value="1"/>
</dbReference>
<feature type="chain" id="PRO_5025642552" description="Serine protease inhibitor Kazal-type 1" evidence="10">
    <location>
        <begin position="24"/>
        <end position="79"/>
    </location>
</feature>
<dbReference type="FunFam" id="3.30.60.30:FF:000031">
    <property type="entry name" value="Serine protease inhibitor Kazal-type 2"/>
    <property type="match status" value="1"/>
</dbReference>
<dbReference type="Proteomes" id="UP000472241">
    <property type="component" value="Unplaced"/>
</dbReference>